<evidence type="ECO:0000256" key="6">
    <source>
        <dbReference type="ARBA" id="ARBA00023157"/>
    </source>
</evidence>
<feature type="domain" description="Cytokine receptor-like factor 2-like D1" evidence="8">
    <location>
        <begin position="53"/>
        <end position="99"/>
    </location>
</feature>
<evidence type="ECO:0000256" key="7">
    <source>
        <dbReference type="ARBA" id="ARBA00023170"/>
    </source>
</evidence>
<keyword evidence="3" id="KW-0732">Signal</keyword>
<dbReference type="SUPFAM" id="SSF49265">
    <property type="entry name" value="Fibronectin type III"/>
    <property type="match status" value="2"/>
</dbReference>
<organism evidence="9 10">
    <name type="scientific">Aldrovandia affinis</name>
    <dbReference type="NCBI Taxonomy" id="143900"/>
    <lineage>
        <taxon>Eukaryota</taxon>
        <taxon>Metazoa</taxon>
        <taxon>Chordata</taxon>
        <taxon>Craniata</taxon>
        <taxon>Vertebrata</taxon>
        <taxon>Euteleostomi</taxon>
        <taxon>Actinopterygii</taxon>
        <taxon>Neopterygii</taxon>
        <taxon>Teleostei</taxon>
        <taxon>Notacanthiformes</taxon>
        <taxon>Halosauridae</taxon>
        <taxon>Aldrovandia</taxon>
    </lineage>
</organism>
<keyword evidence="4" id="KW-1133">Transmembrane helix</keyword>
<gene>
    <name evidence="9" type="ORF">AAFF_G00288470</name>
</gene>
<evidence type="ECO:0000256" key="3">
    <source>
        <dbReference type="ARBA" id="ARBA00022729"/>
    </source>
</evidence>
<keyword evidence="6" id="KW-1015">Disulfide bond</keyword>
<comment type="subcellular location">
    <subcellularLocation>
        <location evidence="1">Membrane</location>
        <topology evidence="1">Single-pass membrane protein</topology>
    </subcellularLocation>
</comment>
<evidence type="ECO:0000256" key="4">
    <source>
        <dbReference type="ARBA" id="ARBA00022989"/>
    </source>
</evidence>
<protein>
    <recommendedName>
        <fullName evidence="8">Cytokine receptor-like factor 2-like D1 domain-containing protein</fullName>
    </recommendedName>
</protein>
<proteinExistence type="predicted"/>
<evidence type="ECO:0000313" key="10">
    <source>
        <dbReference type="Proteomes" id="UP001221898"/>
    </source>
</evidence>
<keyword evidence="7" id="KW-0675">Receptor</keyword>
<evidence type="ECO:0000313" key="9">
    <source>
        <dbReference type="EMBL" id="KAJ8407171.1"/>
    </source>
</evidence>
<dbReference type="PANTHER" id="PTHR23037:SF28">
    <property type="entry name" value="ERYTHROPOIETIN RECEPTOR"/>
    <property type="match status" value="1"/>
</dbReference>
<keyword evidence="10" id="KW-1185">Reference proteome</keyword>
<name>A0AAD7WRX2_9TELE</name>
<evidence type="ECO:0000259" key="8">
    <source>
        <dbReference type="Pfam" id="PF21604"/>
    </source>
</evidence>
<evidence type="ECO:0000256" key="2">
    <source>
        <dbReference type="ARBA" id="ARBA00022692"/>
    </source>
</evidence>
<dbReference type="GO" id="GO:0004896">
    <property type="term" value="F:cytokine receptor activity"/>
    <property type="evidence" value="ECO:0007669"/>
    <property type="project" value="TreeGrafter"/>
</dbReference>
<keyword evidence="5" id="KW-0472">Membrane</keyword>
<dbReference type="AlphaFoldDB" id="A0AAD7WRX2"/>
<evidence type="ECO:0000256" key="1">
    <source>
        <dbReference type="ARBA" id="ARBA00004167"/>
    </source>
</evidence>
<sequence>MILSPLWLSRRGTEMGRDGQAMAGVGAVSLVMAALLSGGDSHISAPRVSCLIINLEFINCMWTDQGIPEFNYTFHSSQSSPLRECPKYLFTDGYTMGCRLPYKRSQKFHKLHTRLSWENSSSERVQDIDLKDLVKLDPPHSLSLEVKEGESNPELWLHWNISCPSVCVESEVLYRQSNGQGKITVPIVGYCFSPPFFWPDELYEFQVRIRVPEACTQSKYWSDWSAPVSWVPIPRFNCAVSLHGPSNAVLCLWCIGWLWAAVGILIGHHQPT</sequence>
<dbReference type="InterPro" id="IPR048651">
    <property type="entry name" value="CRLF2-like_D1"/>
</dbReference>
<reference evidence="9" key="1">
    <citation type="journal article" date="2023" name="Science">
        <title>Genome structures resolve the early diversification of teleost fishes.</title>
        <authorList>
            <person name="Parey E."/>
            <person name="Louis A."/>
            <person name="Montfort J."/>
            <person name="Bouchez O."/>
            <person name="Roques C."/>
            <person name="Iampietro C."/>
            <person name="Lluch J."/>
            <person name="Castinel A."/>
            <person name="Donnadieu C."/>
            <person name="Desvignes T."/>
            <person name="Floi Bucao C."/>
            <person name="Jouanno E."/>
            <person name="Wen M."/>
            <person name="Mejri S."/>
            <person name="Dirks R."/>
            <person name="Jansen H."/>
            <person name="Henkel C."/>
            <person name="Chen W.J."/>
            <person name="Zahm M."/>
            <person name="Cabau C."/>
            <person name="Klopp C."/>
            <person name="Thompson A.W."/>
            <person name="Robinson-Rechavi M."/>
            <person name="Braasch I."/>
            <person name="Lecointre G."/>
            <person name="Bobe J."/>
            <person name="Postlethwait J.H."/>
            <person name="Berthelot C."/>
            <person name="Roest Crollius H."/>
            <person name="Guiguen Y."/>
        </authorList>
    </citation>
    <scope>NUCLEOTIDE SEQUENCE</scope>
    <source>
        <strain evidence="9">NC1722</strain>
    </source>
</reference>
<keyword evidence="2" id="KW-0812">Transmembrane</keyword>
<dbReference type="InterPro" id="IPR036116">
    <property type="entry name" value="FN3_sf"/>
</dbReference>
<comment type="caution">
    <text evidence="9">The sequence shown here is derived from an EMBL/GenBank/DDBJ whole genome shotgun (WGS) entry which is preliminary data.</text>
</comment>
<dbReference type="Pfam" id="PF21604">
    <property type="entry name" value="CRLF2_D1"/>
    <property type="match status" value="1"/>
</dbReference>
<dbReference type="PANTHER" id="PTHR23037">
    <property type="entry name" value="CYTOKINE RECEPTOR"/>
    <property type="match status" value="1"/>
</dbReference>
<dbReference type="Gene3D" id="2.60.40.10">
    <property type="entry name" value="Immunoglobulins"/>
    <property type="match status" value="2"/>
</dbReference>
<dbReference type="InterPro" id="IPR013783">
    <property type="entry name" value="Ig-like_fold"/>
</dbReference>
<dbReference type="GO" id="GO:0009897">
    <property type="term" value="C:external side of plasma membrane"/>
    <property type="evidence" value="ECO:0007669"/>
    <property type="project" value="TreeGrafter"/>
</dbReference>
<dbReference type="EMBL" id="JAINUG010000040">
    <property type="protein sequence ID" value="KAJ8407171.1"/>
    <property type="molecule type" value="Genomic_DNA"/>
</dbReference>
<accession>A0AAD7WRX2</accession>
<evidence type="ECO:0000256" key="5">
    <source>
        <dbReference type="ARBA" id="ARBA00023136"/>
    </source>
</evidence>
<dbReference type="Proteomes" id="UP001221898">
    <property type="component" value="Unassembled WGS sequence"/>
</dbReference>